<dbReference type="PROSITE" id="PS50987">
    <property type="entry name" value="HTH_ARSR_2"/>
    <property type="match status" value="1"/>
</dbReference>
<gene>
    <name evidence="3" type="ORF">GCM10008955_06460</name>
</gene>
<comment type="caution">
    <text evidence="3">The sequence shown here is derived from an EMBL/GenBank/DDBJ whole genome shotgun (WGS) entry which is preliminary data.</text>
</comment>
<name>A0ABQ2ELD7_9DEIO</name>
<dbReference type="CDD" id="cd00090">
    <property type="entry name" value="HTH_ARSR"/>
    <property type="match status" value="1"/>
</dbReference>
<dbReference type="NCBIfam" id="NF033788">
    <property type="entry name" value="HTH_metalloreg"/>
    <property type="match status" value="1"/>
</dbReference>
<dbReference type="InterPro" id="IPR001845">
    <property type="entry name" value="HTH_ArsR_DNA-bd_dom"/>
</dbReference>
<dbReference type="SUPFAM" id="SSF46785">
    <property type="entry name" value="Winged helix' DNA-binding domain"/>
    <property type="match status" value="1"/>
</dbReference>
<feature type="region of interest" description="Disordered" evidence="1">
    <location>
        <begin position="102"/>
        <end position="122"/>
    </location>
</feature>
<evidence type="ECO:0000259" key="2">
    <source>
        <dbReference type="PROSITE" id="PS50987"/>
    </source>
</evidence>
<dbReference type="InterPro" id="IPR036390">
    <property type="entry name" value="WH_DNA-bd_sf"/>
</dbReference>
<keyword evidence="4" id="KW-1185">Reference proteome</keyword>
<dbReference type="Proteomes" id="UP000647587">
    <property type="component" value="Unassembled WGS sequence"/>
</dbReference>
<dbReference type="PRINTS" id="PR00778">
    <property type="entry name" value="HTHARSR"/>
</dbReference>
<reference evidence="4" key="1">
    <citation type="journal article" date="2019" name="Int. J. Syst. Evol. Microbiol.">
        <title>The Global Catalogue of Microorganisms (GCM) 10K type strain sequencing project: providing services to taxonomists for standard genome sequencing and annotation.</title>
        <authorList>
            <consortium name="The Broad Institute Genomics Platform"/>
            <consortium name="The Broad Institute Genome Sequencing Center for Infectious Disease"/>
            <person name="Wu L."/>
            <person name="Ma J."/>
        </authorList>
    </citation>
    <scope>NUCLEOTIDE SEQUENCE [LARGE SCALE GENOMIC DNA]</scope>
    <source>
        <strain evidence="4">JCM 30331</strain>
    </source>
</reference>
<evidence type="ECO:0000313" key="3">
    <source>
        <dbReference type="EMBL" id="GGK15728.1"/>
    </source>
</evidence>
<feature type="domain" description="HTH arsR-type" evidence="2">
    <location>
        <begin position="1"/>
        <end position="90"/>
    </location>
</feature>
<evidence type="ECO:0000256" key="1">
    <source>
        <dbReference type="SAM" id="MobiDB-lite"/>
    </source>
</evidence>
<sequence length="122" mass="14014">MNAVTFSALAEPHRFQIVELLLEQPLTVGEIATRLDIRQPQASKHLRVLSDAGVVEMQAVANRRICRLRPEPFQDLDGWLSTYRHLWEDRFDQLDTYLQQLQQTDQDSGVPRTGPTESTPDE</sequence>
<dbReference type="PANTHER" id="PTHR38600:SF1">
    <property type="entry name" value="TRANSCRIPTIONAL REGULATORY PROTEIN"/>
    <property type="match status" value="1"/>
</dbReference>
<dbReference type="Gene3D" id="1.10.10.10">
    <property type="entry name" value="Winged helix-like DNA-binding domain superfamily/Winged helix DNA-binding domain"/>
    <property type="match status" value="1"/>
</dbReference>
<dbReference type="Pfam" id="PF12840">
    <property type="entry name" value="HTH_20"/>
    <property type="match status" value="1"/>
</dbReference>
<dbReference type="SMART" id="SM00418">
    <property type="entry name" value="HTH_ARSR"/>
    <property type="match status" value="1"/>
</dbReference>
<evidence type="ECO:0000313" key="4">
    <source>
        <dbReference type="Proteomes" id="UP000647587"/>
    </source>
</evidence>
<dbReference type="EMBL" id="BMPP01000002">
    <property type="protein sequence ID" value="GGK15728.1"/>
    <property type="molecule type" value="Genomic_DNA"/>
</dbReference>
<dbReference type="InterPro" id="IPR011991">
    <property type="entry name" value="ArsR-like_HTH"/>
</dbReference>
<organism evidence="3 4">
    <name type="scientific">Deinococcus malanensis</name>
    <dbReference type="NCBI Taxonomy" id="1706855"/>
    <lineage>
        <taxon>Bacteria</taxon>
        <taxon>Thermotogati</taxon>
        <taxon>Deinococcota</taxon>
        <taxon>Deinococci</taxon>
        <taxon>Deinococcales</taxon>
        <taxon>Deinococcaceae</taxon>
        <taxon>Deinococcus</taxon>
    </lineage>
</organism>
<dbReference type="InterPro" id="IPR036388">
    <property type="entry name" value="WH-like_DNA-bd_sf"/>
</dbReference>
<protein>
    <recommendedName>
        <fullName evidence="2">HTH arsR-type domain-containing protein</fullName>
    </recommendedName>
</protein>
<dbReference type="RefSeq" id="WP_189004509.1">
    <property type="nucleotide sequence ID" value="NZ_BMPP01000002.1"/>
</dbReference>
<proteinExistence type="predicted"/>
<dbReference type="PANTHER" id="PTHR38600">
    <property type="entry name" value="TRANSCRIPTIONAL REGULATORY PROTEIN"/>
    <property type="match status" value="1"/>
</dbReference>
<accession>A0ABQ2ELD7</accession>